<protein>
    <submittedName>
        <fullName evidence="1">Uncharacterized protein</fullName>
    </submittedName>
</protein>
<sequence length="117" mass="13514">MGEDGDADFKLRTKKKLYQTDTSSHHDRFTMPWGQINECENPLNDDEKRDVRIGDGIAVTVVELGLGDTRHSMIADQLRLKQWNWCWYKPLCRESDHLQGRTNGVLEGLMHASDRTL</sequence>
<organism evidence="1 2">
    <name type="scientific">Populus tomentosa</name>
    <name type="common">Chinese white poplar</name>
    <dbReference type="NCBI Taxonomy" id="118781"/>
    <lineage>
        <taxon>Eukaryota</taxon>
        <taxon>Viridiplantae</taxon>
        <taxon>Streptophyta</taxon>
        <taxon>Embryophyta</taxon>
        <taxon>Tracheophyta</taxon>
        <taxon>Spermatophyta</taxon>
        <taxon>Magnoliopsida</taxon>
        <taxon>eudicotyledons</taxon>
        <taxon>Gunneridae</taxon>
        <taxon>Pentapetalae</taxon>
        <taxon>rosids</taxon>
        <taxon>fabids</taxon>
        <taxon>Malpighiales</taxon>
        <taxon>Salicaceae</taxon>
        <taxon>Saliceae</taxon>
        <taxon>Populus</taxon>
    </lineage>
</organism>
<accession>A0A8X7YTH8</accession>
<dbReference type="InterPro" id="IPR005508">
    <property type="entry name" value="At2g31720-like"/>
</dbReference>
<dbReference type="PANTHER" id="PTHR31541:SF25">
    <property type="entry name" value="GAMMA-GLIADIN B"/>
    <property type="match status" value="1"/>
</dbReference>
<gene>
    <name evidence="1" type="ORF">POTOM_045425</name>
</gene>
<dbReference type="Proteomes" id="UP000886885">
    <property type="component" value="Chromosome 13D"/>
</dbReference>
<name>A0A8X7YTH8_POPTO</name>
<keyword evidence="2" id="KW-1185">Reference proteome</keyword>
<dbReference type="GO" id="GO:0003677">
    <property type="term" value="F:DNA binding"/>
    <property type="evidence" value="ECO:0007669"/>
    <property type="project" value="InterPro"/>
</dbReference>
<dbReference type="PANTHER" id="PTHR31541">
    <property type="entry name" value="B3 DOMAIN PLANT PROTEIN-RELATED"/>
    <property type="match status" value="1"/>
</dbReference>
<reference evidence="1" key="1">
    <citation type="journal article" date="2020" name="bioRxiv">
        <title>Hybrid origin of Populus tomentosa Carr. identified through genome sequencing and phylogenomic analysis.</title>
        <authorList>
            <person name="An X."/>
            <person name="Gao K."/>
            <person name="Chen Z."/>
            <person name="Li J."/>
            <person name="Yang X."/>
            <person name="Yang X."/>
            <person name="Zhou J."/>
            <person name="Guo T."/>
            <person name="Zhao T."/>
            <person name="Huang S."/>
            <person name="Miao D."/>
            <person name="Khan W.U."/>
            <person name="Rao P."/>
            <person name="Ye M."/>
            <person name="Lei B."/>
            <person name="Liao W."/>
            <person name="Wang J."/>
            <person name="Ji L."/>
            <person name="Li Y."/>
            <person name="Guo B."/>
            <person name="Mustafa N.S."/>
            <person name="Li S."/>
            <person name="Yun Q."/>
            <person name="Keller S.R."/>
            <person name="Mao J."/>
            <person name="Zhang R."/>
            <person name="Strauss S.H."/>
        </authorList>
    </citation>
    <scope>NUCLEOTIDE SEQUENCE</scope>
    <source>
        <strain evidence="1">GM15</strain>
        <tissue evidence="1">Leaf</tissue>
    </source>
</reference>
<evidence type="ECO:0000313" key="2">
    <source>
        <dbReference type="Proteomes" id="UP000886885"/>
    </source>
</evidence>
<dbReference type="OrthoDB" id="851468at2759"/>
<evidence type="ECO:0000313" key="1">
    <source>
        <dbReference type="EMBL" id="KAG6750910.1"/>
    </source>
</evidence>
<comment type="caution">
    <text evidence="1">The sequence shown here is derived from an EMBL/GenBank/DDBJ whole genome shotgun (WGS) entry which is preliminary data.</text>
</comment>
<dbReference type="AlphaFoldDB" id="A0A8X7YTH8"/>
<proteinExistence type="predicted"/>
<dbReference type="EMBL" id="JAAWWB010000026">
    <property type="protein sequence ID" value="KAG6750910.1"/>
    <property type="molecule type" value="Genomic_DNA"/>
</dbReference>